<reference evidence="3 4" key="1">
    <citation type="submission" date="2019-10" db="EMBL/GenBank/DDBJ databases">
        <title>Whole-genome sequence of the extremophile Heliorestis acidaminivorans DSM 24790.</title>
        <authorList>
            <person name="Kyndt J.A."/>
            <person name="Meyer T.E."/>
        </authorList>
    </citation>
    <scope>NUCLEOTIDE SEQUENCE [LARGE SCALE GENOMIC DNA]</scope>
    <source>
        <strain evidence="3 4">DSM 24790</strain>
    </source>
</reference>
<feature type="binding site" evidence="2">
    <location>
        <begin position="19"/>
        <end position="22"/>
    </location>
    <ligand>
        <name>substrate</name>
    </ligand>
</feature>
<feature type="active site" evidence="2">
    <location>
        <position position="18"/>
    </location>
</feature>
<dbReference type="InterPro" id="IPR036424">
    <property type="entry name" value="UPP_synth-like_sf"/>
</dbReference>
<dbReference type="FunFam" id="3.40.1180.10:FF:000001">
    <property type="entry name" value="(2E,6E)-farnesyl-diphosphate-specific ditrans,polycis-undecaprenyl-diphosphate synthase"/>
    <property type="match status" value="1"/>
</dbReference>
<gene>
    <name evidence="3" type="ORF">F9B85_01365</name>
</gene>
<evidence type="ECO:0000256" key="2">
    <source>
        <dbReference type="HAMAP-Rule" id="MF_01139"/>
    </source>
</evidence>
<dbReference type="NCBIfam" id="TIGR00055">
    <property type="entry name" value="uppS"/>
    <property type="match status" value="1"/>
</dbReference>
<evidence type="ECO:0000256" key="1">
    <source>
        <dbReference type="ARBA" id="ARBA00022679"/>
    </source>
</evidence>
<organism evidence="3 4">
    <name type="scientific">Heliorestis acidaminivorans</name>
    <dbReference type="NCBI Taxonomy" id="553427"/>
    <lineage>
        <taxon>Bacteria</taxon>
        <taxon>Bacillati</taxon>
        <taxon>Bacillota</taxon>
        <taxon>Clostridia</taxon>
        <taxon>Eubacteriales</taxon>
        <taxon>Heliobacteriaceae</taxon>
        <taxon>Heliorestis</taxon>
    </lineage>
</organism>
<dbReference type="NCBIfam" id="NF011405">
    <property type="entry name" value="PRK14830.1"/>
    <property type="match status" value="1"/>
</dbReference>
<comment type="cofactor">
    <cofactor evidence="2">
        <name>Mg(2+)</name>
        <dbReference type="ChEBI" id="CHEBI:18420"/>
    </cofactor>
    <text evidence="2">Binds 2 magnesium ions per subunit.</text>
</comment>
<evidence type="ECO:0000313" key="3">
    <source>
        <dbReference type="EMBL" id="KAB2954679.1"/>
    </source>
</evidence>
<dbReference type="Pfam" id="PF01255">
    <property type="entry name" value="Prenyltransf"/>
    <property type="match status" value="1"/>
</dbReference>
<dbReference type="GO" id="GO:0045547">
    <property type="term" value="F:ditrans,polycis-polyprenyl diphosphate synthase [(2E,6E)-farnesyl diphosphate specific] activity"/>
    <property type="evidence" value="ECO:0007669"/>
    <property type="project" value="TreeGrafter"/>
</dbReference>
<dbReference type="PANTHER" id="PTHR10291">
    <property type="entry name" value="DEHYDRODOLICHYL DIPHOSPHATE SYNTHASE FAMILY MEMBER"/>
    <property type="match status" value="1"/>
</dbReference>
<comment type="similarity">
    <text evidence="2">Belongs to the UPP synthase family.</text>
</comment>
<comment type="caution">
    <text evidence="3">The sequence shown here is derived from an EMBL/GenBank/DDBJ whole genome shotgun (WGS) entry which is preliminary data.</text>
</comment>
<keyword evidence="2" id="KW-0460">Magnesium</keyword>
<dbReference type="CDD" id="cd00475">
    <property type="entry name" value="Cis_IPPS"/>
    <property type="match status" value="1"/>
</dbReference>
<protein>
    <recommendedName>
        <fullName evidence="2">Isoprenyl transferase</fullName>
        <ecNumber evidence="2">2.5.1.-</ecNumber>
    </recommendedName>
</protein>
<feature type="binding site" evidence="2">
    <location>
        <position position="18"/>
    </location>
    <ligand>
        <name>Mg(2+)</name>
        <dbReference type="ChEBI" id="CHEBI:18420"/>
    </ligand>
</feature>
<feature type="binding site" evidence="2">
    <location>
        <position position="35"/>
    </location>
    <ligand>
        <name>substrate</name>
    </ligand>
</feature>
<comment type="function">
    <text evidence="2">Catalyzes the condensation of isopentenyl diphosphate (IPP) with allylic pyrophosphates generating different type of terpenoids.</text>
</comment>
<feature type="active site" description="Proton acceptor" evidence="2">
    <location>
        <position position="66"/>
    </location>
</feature>
<dbReference type="Gene3D" id="3.40.1180.10">
    <property type="entry name" value="Decaprenyl diphosphate synthase-like"/>
    <property type="match status" value="1"/>
</dbReference>
<name>A0A6I0EXZ6_9FIRM</name>
<feature type="binding site" evidence="2">
    <location>
        <begin position="192"/>
        <end position="194"/>
    </location>
    <ligand>
        <name>substrate</name>
    </ligand>
</feature>
<dbReference type="PROSITE" id="PS01066">
    <property type="entry name" value="UPP_SYNTHASE"/>
    <property type="match status" value="1"/>
</dbReference>
<dbReference type="EMBL" id="WBXO01000001">
    <property type="protein sequence ID" value="KAB2954679.1"/>
    <property type="molecule type" value="Genomic_DNA"/>
</dbReference>
<dbReference type="InterPro" id="IPR018520">
    <property type="entry name" value="UPP_synth-like_CS"/>
</dbReference>
<keyword evidence="2" id="KW-0479">Metal-binding</keyword>
<feature type="binding site" evidence="2">
    <location>
        <position position="205"/>
    </location>
    <ligand>
        <name>Mg(2+)</name>
        <dbReference type="ChEBI" id="CHEBI:18420"/>
    </ligand>
</feature>
<dbReference type="OrthoDB" id="4191603at2"/>
<sequence>MKQIDSQRLPRHIAIIMDGNGRWANRRGLPRAAGHRAGVESLRRVLETCEDLRIGVLTVYAFSTENWKRPADEVSALMDLLVEYLQRELDDLHQKGVRVSTIGLISDLPERPRKELEKAIQKTSKNDKMVLNVALNYGGRLEIVEAVKKIATDVSNGRMKAEEIDENLFEQYLYTAGMVDPDLLIRPSGELRLSNFLLWQSAYTEIWVTPTLWPDFGRIELMQAIIDFQKRDRRFGGVKV</sequence>
<comment type="subunit">
    <text evidence="2">Homodimer.</text>
</comment>
<dbReference type="GO" id="GO:0000287">
    <property type="term" value="F:magnesium ion binding"/>
    <property type="evidence" value="ECO:0007669"/>
    <property type="project" value="UniProtKB-UniRule"/>
</dbReference>
<feature type="binding site" evidence="2">
    <location>
        <position position="67"/>
    </location>
    <ligand>
        <name>substrate</name>
    </ligand>
</feature>
<feature type="binding site" evidence="2">
    <location>
        <position position="186"/>
    </location>
    <ligand>
        <name>substrate</name>
    </ligand>
</feature>
<dbReference type="AlphaFoldDB" id="A0A6I0EXZ6"/>
<accession>A0A6I0EXZ6</accession>
<feature type="binding site" evidence="2">
    <location>
        <begin position="63"/>
        <end position="65"/>
    </location>
    <ligand>
        <name>substrate</name>
    </ligand>
</feature>
<evidence type="ECO:0000313" key="4">
    <source>
        <dbReference type="Proteomes" id="UP000468766"/>
    </source>
</evidence>
<dbReference type="PANTHER" id="PTHR10291:SF0">
    <property type="entry name" value="DEHYDRODOLICHYL DIPHOSPHATE SYNTHASE 2"/>
    <property type="match status" value="1"/>
</dbReference>
<dbReference type="InterPro" id="IPR001441">
    <property type="entry name" value="UPP_synth-like"/>
</dbReference>
<dbReference type="Proteomes" id="UP000468766">
    <property type="component" value="Unassembled WGS sequence"/>
</dbReference>
<proteinExistence type="inferred from homology"/>
<keyword evidence="4" id="KW-1185">Reference proteome</keyword>
<keyword evidence="1 2" id="KW-0808">Transferase</keyword>
<feature type="binding site" evidence="2">
    <location>
        <position position="69"/>
    </location>
    <ligand>
        <name>substrate</name>
    </ligand>
</feature>
<feature type="binding site" evidence="2">
    <location>
        <position position="23"/>
    </location>
    <ligand>
        <name>substrate</name>
    </ligand>
</feature>
<feature type="binding site" evidence="2">
    <location>
        <position position="31"/>
    </location>
    <ligand>
        <name>substrate</name>
    </ligand>
</feature>
<dbReference type="EC" id="2.5.1.-" evidence="2"/>
<dbReference type="GO" id="GO:0016094">
    <property type="term" value="P:polyprenol biosynthetic process"/>
    <property type="evidence" value="ECO:0007669"/>
    <property type="project" value="TreeGrafter"/>
</dbReference>
<dbReference type="HAMAP" id="MF_01139">
    <property type="entry name" value="ISPT"/>
    <property type="match status" value="1"/>
</dbReference>
<dbReference type="SUPFAM" id="SSF64005">
    <property type="entry name" value="Undecaprenyl diphosphate synthase"/>
    <property type="match status" value="1"/>
</dbReference>